<feature type="region of interest" description="Disordered" evidence="5">
    <location>
        <begin position="543"/>
        <end position="562"/>
    </location>
</feature>
<dbReference type="RefSeq" id="WP_193909629.1">
    <property type="nucleotide sequence ID" value="NZ_JADEXG010000046.1"/>
</dbReference>
<keyword evidence="8" id="KW-1185">Reference proteome</keyword>
<evidence type="ECO:0000256" key="5">
    <source>
        <dbReference type="SAM" id="MobiDB-lite"/>
    </source>
</evidence>
<feature type="coiled-coil region" evidence="4">
    <location>
        <begin position="617"/>
        <end position="644"/>
    </location>
</feature>
<evidence type="ECO:0000256" key="4">
    <source>
        <dbReference type="SAM" id="Coils"/>
    </source>
</evidence>
<dbReference type="Proteomes" id="UP000636505">
    <property type="component" value="Unassembled WGS sequence"/>
</dbReference>
<feature type="coiled-coil region" evidence="4">
    <location>
        <begin position="682"/>
        <end position="759"/>
    </location>
</feature>
<dbReference type="InterPro" id="IPR027417">
    <property type="entry name" value="P-loop_NTPase"/>
</dbReference>
<dbReference type="InterPro" id="IPR038729">
    <property type="entry name" value="Rad50/SbcC_AAA"/>
</dbReference>
<evidence type="ECO:0000256" key="2">
    <source>
        <dbReference type="ARBA" id="ARBA00011322"/>
    </source>
</evidence>
<feature type="coiled-coil region" evidence="4">
    <location>
        <begin position="178"/>
        <end position="271"/>
    </location>
</feature>
<dbReference type="EMBL" id="JADEXG010000046">
    <property type="protein sequence ID" value="MBE9079069.1"/>
    <property type="molecule type" value="Genomic_DNA"/>
</dbReference>
<organism evidence="7 8">
    <name type="scientific">Vasconcelosia minhoensis LEGE 07310</name>
    <dbReference type="NCBI Taxonomy" id="915328"/>
    <lineage>
        <taxon>Bacteria</taxon>
        <taxon>Bacillati</taxon>
        <taxon>Cyanobacteriota</taxon>
        <taxon>Cyanophyceae</taxon>
        <taxon>Nodosilineales</taxon>
        <taxon>Cymatolegaceae</taxon>
        <taxon>Vasconcelosia</taxon>
        <taxon>Vasconcelosia minhoensis</taxon>
    </lineage>
</organism>
<dbReference type="AlphaFoldDB" id="A0A8J7DRQ5"/>
<dbReference type="GO" id="GO:0016887">
    <property type="term" value="F:ATP hydrolysis activity"/>
    <property type="evidence" value="ECO:0007669"/>
    <property type="project" value="InterPro"/>
</dbReference>
<gene>
    <name evidence="7" type="ORF">IQ241_17490</name>
</gene>
<dbReference type="PANTHER" id="PTHR32114">
    <property type="entry name" value="ABC TRANSPORTER ABCH.3"/>
    <property type="match status" value="1"/>
</dbReference>
<feature type="compositionally biased region" description="Low complexity" evidence="5">
    <location>
        <begin position="551"/>
        <end position="561"/>
    </location>
</feature>
<dbReference type="PANTHER" id="PTHR32114:SF2">
    <property type="entry name" value="ABC TRANSPORTER ABCH.3"/>
    <property type="match status" value="1"/>
</dbReference>
<reference evidence="7" key="1">
    <citation type="submission" date="2020-10" db="EMBL/GenBank/DDBJ databases">
        <authorList>
            <person name="Castelo-Branco R."/>
            <person name="Eusebio N."/>
            <person name="Adriana R."/>
            <person name="Vieira A."/>
            <person name="Brugerolle De Fraissinette N."/>
            <person name="Rezende De Castro R."/>
            <person name="Schneider M.P."/>
            <person name="Vasconcelos V."/>
            <person name="Leao P.N."/>
        </authorList>
    </citation>
    <scope>NUCLEOTIDE SEQUENCE</scope>
    <source>
        <strain evidence="7">LEGE 07310</strain>
    </source>
</reference>
<feature type="coiled-coil region" evidence="4">
    <location>
        <begin position="353"/>
        <end position="411"/>
    </location>
</feature>
<protein>
    <recommendedName>
        <fullName evidence="3">Nuclease SbcCD subunit C</fullName>
    </recommendedName>
</protein>
<sequence length="921" mass="105282">MQILSVTLTNFKTHRDRHFEFQPGTNAICGENGAGKSSILEAIAWTLFNYQGSYRQEDLIRNGSSSAQVRIAFVSSRDGRTYDVQRSTGKGYVLFDPQLNQRLPYTHYKEDVAPWLRQHLGVPPGTDLSQLFANTIGVPQGTFTVDFLLSPEKRKPIFDTVLKVEEYRAVFTQTNGLRKYAEAQSQRLKDLIAQYEERLESWEGLQTRHQAMQQAIAQAETQLQQLQTQLQQLQTQRQQLQAQQAQLQQVQQQLQTLMNQAEAQRQRQQMLDQARTRSQQALTLCQTHQPAHDAFRAAEAQLQVLAQQQQQQKALLTQQQQQQKALTQRQDDLTRFQLQLEQFEQTEVELQGLAAAVQQQQQLEAQQQQVTQQQQALAQVRLQQQQATAQQQNLIQEIDQIDQKIQQLQALSPAVEPIPEWEQQRDRVQRQLSRIAAAQQFAADLETLLASGQQQQQDYQQQVSVALQQLEALPAEGASAAAVIESVRSVIATGQRLTQASLNGIQEILQDLTGQVDQARLNQQLTDLQTRLQQGYRQRAELSTLADRQAQRSQRSQQQRQLETELAELAQTLTAEPELKAQQAELSQSLQQLNNPQGRSRLLQDQLKQQPKVRQQYSQMQKTQTDLEQRLKALEIELQAFATLDAEVQQQQQHRQTHQAGYLLYIQNQQTAEQLPQNEADFQGAIATLTQLQTQIDALQNRHQTLSDGFDPQALAQLEQQCSELKSQADQLSGGLPQQRQLEQELASQIAALQATAEKRDQAQADLKQRDRTKRFINFARKVYKTAGPRITERYVQNVSREADRLFRDLLNRPNVALTWTRDYEIIVQEGEHRRRFVNLSGGEQMCAALAVRLALLKVLADIDVAFFDEPTTNMDRQRRESLAEAIGRIRAFKQLFVISHDDTFEKVTENVIIVERDGDA</sequence>
<dbReference type="Gene3D" id="3.40.50.300">
    <property type="entry name" value="P-loop containing nucleotide triphosphate hydrolases"/>
    <property type="match status" value="2"/>
</dbReference>
<name>A0A8J7DRQ5_9CYAN</name>
<evidence type="ECO:0000313" key="8">
    <source>
        <dbReference type="Proteomes" id="UP000636505"/>
    </source>
</evidence>
<proteinExistence type="inferred from homology"/>
<evidence type="ECO:0000256" key="3">
    <source>
        <dbReference type="ARBA" id="ARBA00013368"/>
    </source>
</evidence>
<dbReference type="GO" id="GO:0006302">
    <property type="term" value="P:double-strand break repair"/>
    <property type="evidence" value="ECO:0007669"/>
    <property type="project" value="InterPro"/>
</dbReference>
<comment type="caution">
    <text evidence="7">The sequence shown here is derived from an EMBL/GenBank/DDBJ whole genome shotgun (WGS) entry which is preliminary data.</text>
</comment>
<dbReference type="SUPFAM" id="SSF52540">
    <property type="entry name" value="P-loop containing nucleoside triphosphate hydrolases"/>
    <property type="match status" value="1"/>
</dbReference>
<evidence type="ECO:0000256" key="1">
    <source>
        <dbReference type="ARBA" id="ARBA00006930"/>
    </source>
</evidence>
<dbReference type="Pfam" id="PF13476">
    <property type="entry name" value="AAA_23"/>
    <property type="match status" value="1"/>
</dbReference>
<comment type="similarity">
    <text evidence="1">Belongs to the SMC family. SbcC subfamily.</text>
</comment>
<feature type="domain" description="Rad50/SbcC-type AAA" evidence="6">
    <location>
        <begin position="5"/>
        <end position="255"/>
    </location>
</feature>
<accession>A0A8J7DRQ5</accession>
<comment type="subunit">
    <text evidence="2">Heterodimer of SbcC and SbcD.</text>
</comment>
<evidence type="ECO:0000259" key="6">
    <source>
        <dbReference type="Pfam" id="PF13476"/>
    </source>
</evidence>
<evidence type="ECO:0000313" key="7">
    <source>
        <dbReference type="EMBL" id="MBE9079069.1"/>
    </source>
</evidence>
<keyword evidence="4" id="KW-0175">Coiled coil</keyword>